<dbReference type="Gene3D" id="3.30.160.250">
    <property type="match status" value="1"/>
</dbReference>
<organism evidence="1 2">
    <name type="scientific">Caryophanon latum</name>
    <dbReference type="NCBI Taxonomy" id="33977"/>
    <lineage>
        <taxon>Bacteria</taxon>
        <taxon>Bacillati</taxon>
        <taxon>Bacillota</taxon>
        <taxon>Bacilli</taxon>
        <taxon>Bacillales</taxon>
        <taxon>Caryophanaceae</taxon>
        <taxon>Caryophanon</taxon>
    </lineage>
</organism>
<proteinExistence type="predicted"/>
<dbReference type="InterPro" id="IPR035069">
    <property type="entry name" value="TTHA1013/TTHA0281-like"/>
</dbReference>
<dbReference type="SUPFAM" id="SSF143100">
    <property type="entry name" value="TTHA1013/TTHA0281-like"/>
    <property type="match status" value="1"/>
</dbReference>
<dbReference type="OrthoDB" id="5419659at2"/>
<protein>
    <recommendedName>
        <fullName evidence="3">Pilus assembly protein HicB</fullName>
    </recommendedName>
</protein>
<dbReference type="Proteomes" id="UP000093482">
    <property type="component" value="Unassembled WGS sequence"/>
</dbReference>
<accession>A0A1C0Z179</accession>
<name>A0A1C0Z179_9BACL</name>
<keyword evidence="2" id="KW-1185">Reference proteome</keyword>
<dbReference type="EMBL" id="MATO01000011">
    <property type="protein sequence ID" value="OCS93207.1"/>
    <property type="molecule type" value="Genomic_DNA"/>
</dbReference>
<comment type="caution">
    <text evidence="1">The sequence shown here is derived from an EMBL/GenBank/DDBJ whole genome shotgun (WGS) entry which is preliminary data.</text>
</comment>
<evidence type="ECO:0000313" key="2">
    <source>
        <dbReference type="Proteomes" id="UP000093482"/>
    </source>
</evidence>
<evidence type="ECO:0008006" key="3">
    <source>
        <dbReference type="Google" id="ProtNLM"/>
    </source>
</evidence>
<dbReference type="AlphaFoldDB" id="A0A1C0Z179"/>
<reference evidence="1 2" key="1">
    <citation type="submission" date="2016-07" db="EMBL/GenBank/DDBJ databases">
        <title>Caryophanon latum genome sequencing.</title>
        <authorList>
            <person name="Verma A."/>
            <person name="Pal Y."/>
            <person name="Krishnamurthi S."/>
        </authorList>
    </citation>
    <scope>NUCLEOTIDE SEQUENCE [LARGE SCALE GENOMIC DNA]</scope>
    <source>
        <strain evidence="1 2">DSM 14151</strain>
    </source>
</reference>
<dbReference type="RefSeq" id="WP_066461874.1">
    <property type="nucleotide sequence ID" value="NZ_MATO01000011.1"/>
</dbReference>
<gene>
    <name evidence="1" type="ORF">A6K76_05725</name>
</gene>
<sequence length="144" mass="16411">MSTKLPNIYNYLAVLSFLDDGQIHVRIPDFPNVFIQEKKEENVLYKDAEQALALHIFTLESLNEPLPVPTSLKDLSLEENEVPILLRINMAIARSKIKQASVKKTLTIPKWLNDAAEQENINFSLVLQNALKEQLHPDDPSSYN</sequence>
<evidence type="ECO:0000313" key="1">
    <source>
        <dbReference type="EMBL" id="OCS93207.1"/>
    </source>
</evidence>